<reference evidence="2" key="1">
    <citation type="journal article" date="2023" name="Nat. Plants">
        <title>Single-cell RNA sequencing provides a high-resolution roadmap for understanding the multicellular compartmentation of specialized metabolism.</title>
        <authorList>
            <person name="Sun S."/>
            <person name="Shen X."/>
            <person name="Li Y."/>
            <person name="Li Y."/>
            <person name="Wang S."/>
            <person name="Li R."/>
            <person name="Zhang H."/>
            <person name="Shen G."/>
            <person name="Guo B."/>
            <person name="Wei J."/>
            <person name="Xu J."/>
            <person name="St-Pierre B."/>
            <person name="Chen S."/>
            <person name="Sun C."/>
        </authorList>
    </citation>
    <scope>NUCLEOTIDE SEQUENCE [LARGE SCALE GENOMIC DNA]</scope>
</reference>
<protein>
    <submittedName>
        <fullName evidence="1">Uncharacterized protein</fullName>
    </submittedName>
</protein>
<name>A0ACC0C904_CATRO</name>
<evidence type="ECO:0000313" key="2">
    <source>
        <dbReference type="Proteomes" id="UP001060085"/>
    </source>
</evidence>
<sequence length="185" mass="21272">MQGQNTVEEVLCLSAERGYTVFYRNCEDNNVPSDIVIAHPTSIALIRTWPYVLIMDTTYKTNKRHIDQNVLAELTKMVKDEEVATLFVNSSWHKLINEIDEVLHFGVETTNHAESEHSILKLWLSMCHGDLDTVFFNIDSVIESHITEIKSSLEISKLKEKFNAESNLILKNIRNNISHFALKKI</sequence>
<organism evidence="1 2">
    <name type="scientific">Catharanthus roseus</name>
    <name type="common">Madagascar periwinkle</name>
    <name type="synonym">Vinca rosea</name>
    <dbReference type="NCBI Taxonomy" id="4058"/>
    <lineage>
        <taxon>Eukaryota</taxon>
        <taxon>Viridiplantae</taxon>
        <taxon>Streptophyta</taxon>
        <taxon>Embryophyta</taxon>
        <taxon>Tracheophyta</taxon>
        <taxon>Spermatophyta</taxon>
        <taxon>Magnoliopsida</taxon>
        <taxon>eudicotyledons</taxon>
        <taxon>Gunneridae</taxon>
        <taxon>Pentapetalae</taxon>
        <taxon>asterids</taxon>
        <taxon>lamiids</taxon>
        <taxon>Gentianales</taxon>
        <taxon>Apocynaceae</taxon>
        <taxon>Rauvolfioideae</taxon>
        <taxon>Vinceae</taxon>
        <taxon>Catharanthinae</taxon>
        <taxon>Catharanthus</taxon>
    </lineage>
</organism>
<dbReference type="EMBL" id="CM044701">
    <property type="protein sequence ID" value="KAI5681411.1"/>
    <property type="molecule type" value="Genomic_DNA"/>
</dbReference>
<dbReference type="Proteomes" id="UP001060085">
    <property type="component" value="Linkage Group LG01"/>
</dbReference>
<evidence type="ECO:0000313" key="1">
    <source>
        <dbReference type="EMBL" id="KAI5681411.1"/>
    </source>
</evidence>
<keyword evidence="2" id="KW-1185">Reference proteome</keyword>
<comment type="caution">
    <text evidence="1">The sequence shown here is derived from an EMBL/GenBank/DDBJ whole genome shotgun (WGS) entry which is preliminary data.</text>
</comment>
<accession>A0ACC0C904</accession>
<proteinExistence type="predicted"/>
<gene>
    <name evidence="1" type="ORF">M9H77_02639</name>
</gene>